<dbReference type="EMBL" id="BMSL01000003">
    <property type="protein sequence ID" value="GGS30628.1"/>
    <property type="molecule type" value="Genomic_DNA"/>
</dbReference>
<reference evidence="2" key="1">
    <citation type="journal article" date="2014" name="Int. J. Syst. Evol. Microbiol.">
        <title>Complete genome sequence of Corynebacterium casei LMG S-19264T (=DSM 44701T), isolated from a smear-ripened cheese.</title>
        <authorList>
            <consortium name="US DOE Joint Genome Institute (JGI-PGF)"/>
            <person name="Walter F."/>
            <person name="Albersmeier A."/>
            <person name="Kalinowski J."/>
            <person name="Ruckert C."/>
        </authorList>
    </citation>
    <scope>NUCLEOTIDE SEQUENCE</scope>
    <source>
        <strain evidence="2">JCM 4234</strain>
    </source>
</reference>
<organism evidence="2 3">
    <name type="scientific">Streptomyces griseoviridis</name>
    <dbReference type="NCBI Taxonomy" id="45398"/>
    <lineage>
        <taxon>Bacteria</taxon>
        <taxon>Bacillati</taxon>
        <taxon>Actinomycetota</taxon>
        <taxon>Actinomycetes</taxon>
        <taxon>Kitasatosporales</taxon>
        <taxon>Streptomycetaceae</taxon>
        <taxon>Streptomyces</taxon>
    </lineage>
</organism>
<comment type="caution">
    <text evidence="2">The sequence shown here is derived from an EMBL/GenBank/DDBJ whole genome shotgun (WGS) entry which is preliminary data.</text>
</comment>
<evidence type="ECO:0000313" key="3">
    <source>
        <dbReference type="Proteomes" id="UP000653493"/>
    </source>
</evidence>
<evidence type="ECO:0000256" key="1">
    <source>
        <dbReference type="SAM" id="MobiDB-lite"/>
    </source>
</evidence>
<proteinExistence type="predicted"/>
<gene>
    <name evidence="2" type="ORF">GCM10010238_19720</name>
</gene>
<dbReference type="AlphaFoldDB" id="A0A918LC54"/>
<feature type="region of interest" description="Disordered" evidence="1">
    <location>
        <begin position="31"/>
        <end position="59"/>
    </location>
</feature>
<reference evidence="2" key="2">
    <citation type="submission" date="2020-09" db="EMBL/GenBank/DDBJ databases">
        <authorList>
            <person name="Sun Q."/>
            <person name="Ohkuma M."/>
        </authorList>
    </citation>
    <scope>NUCLEOTIDE SEQUENCE</scope>
    <source>
        <strain evidence="2">JCM 4234</strain>
    </source>
</reference>
<keyword evidence="3" id="KW-1185">Reference proteome</keyword>
<feature type="region of interest" description="Disordered" evidence="1">
    <location>
        <begin position="73"/>
        <end position="103"/>
    </location>
</feature>
<evidence type="ECO:0000313" key="2">
    <source>
        <dbReference type="EMBL" id="GGS30628.1"/>
    </source>
</evidence>
<dbReference type="Proteomes" id="UP000653493">
    <property type="component" value="Unassembled WGS sequence"/>
</dbReference>
<sequence>MLCAMRRWVGVSRCPSNSACSRVAGLSVTPMTCSPSRGPSREATGPAASAVAPDGRRGGDGVRAILFSRSPPCIRPYIRGGDPPGGPTPDTGAVPSAAGTAAP</sequence>
<name>A0A918LC54_STRGD</name>
<accession>A0A918LC54</accession>
<protein>
    <submittedName>
        <fullName evidence="2">Uncharacterized protein</fullName>
    </submittedName>
</protein>